<gene>
    <name evidence="1" type="ORF">AA314_00383</name>
    <name evidence="2" type="ORF">ATI61_106145</name>
</gene>
<reference evidence="2 4" key="2">
    <citation type="submission" date="2018-08" db="EMBL/GenBank/DDBJ databases">
        <title>Genomic Encyclopedia of Archaeal and Bacterial Type Strains, Phase II (KMG-II): from individual species to whole genera.</title>
        <authorList>
            <person name="Goeker M."/>
        </authorList>
    </citation>
    <scope>NUCLEOTIDE SEQUENCE [LARGE SCALE GENOMIC DNA]</scope>
    <source>
        <strain evidence="2 4">DSM 2261</strain>
    </source>
</reference>
<evidence type="ECO:0000313" key="1">
    <source>
        <dbReference type="EMBL" id="AKI98756.1"/>
    </source>
</evidence>
<dbReference type="Proteomes" id="UP000256345">
    <property type="component" value="Unassembled WGS sequence"/>
</dbReference>
<dbReference type="AlphaFoldDB" id="A0AAC8TAF7"/>
<evidence type="ECO:0000313" key="3">
    <source>
        <dbReference type="Proteomes" id="UP000035579"/>
    </source>
</evidence>
<evidence type="ECO:0000313" key="4">
    <source>
        <dbReference type="Proteomes" id="UP000256345"/>
    </source>
</evidence>
<name>A0AAC8TAF7_9BACT</name>
<dbReference type="EMBL" id="CP011509">
    <property type="protein sequence ID" value="AKI98756.1"/>
    <property type="molecule type" value="Genomic_DNA"/>
</dbReference>
<dbReference type="KEGG" id="age:AA314_00383"/>
<proteinExistence type="predicted"/>
<protein>
    <submittedName>
        <fullName evidence="1">Uncharacterized protein</fullName>
    </submittedName>
</protein>
<evidence type="ECO:0000313" key="2">
    <source>
        <dbReference type="EMBL" id="REG30676.1"/>
    </source>
</evidence>
<keyword evidence="4" id="KW-1185">Reference proteome</keyword>
<dbReference type="EMBL" id="QUMU01000006">
    <property type="protein sequence ID" value="REG30676.1"/>
    <property type="molecule type" value="Genomic_DNA"/>
</dbReference>
<reference evidence="1 3" key="1">
    <citation type="submission" date="2015-05" db="EMBL/GenBank/DDBJ databases">
        <title>Genome assembly of Archangium gephyra DSM 2261.</title>
        <authorList>
            <person name="Sharma G."/>
            <person name="Subramanian S."/>
        </authorList>
    </citation>
    <scope>NUCLEOTIDE SEQUENCE [LARGE SCALE GENOMIC DNA]</scope>
    <source>
        <strain evidence="1 3">DSM 2261</strain>
    </source>
</reference>
<dbReference type="RefSeq" id="WP_245682342.1">
    <property type="nucleotide sequence ID" value="NZ_CP011509.1"/>
</dbReference>
<accession>A0AAC8TAF7</accession>
<sequence>MLGSTLAWSAEQEVSTQEVTARARDIPTRDFINLRFGASTGSNRMEMCLEISPLEAWSLEACGTGSEILHHADSPELAHFRGKYTLANWKTEIGWLQPRVGVGFTELQIGRDDPGFQFLGVGPRGMETAGPEASLGIRGLYPVIGGFDLVGELSFSMAWLRYAPQLATPLSEFQPAVSLTVGGGF</sequence>
<organism evidence="1 3">
    <name type="scientific">Archangium gephyra</name>
    <dbReference type="NCBI Taxonomy" id="48"/>
    <lineage>
        <taxon>Bacteria</taxon>
        <taxon>Pseudomonadati</taxon>
        <taxon>Myxococcota</taxon>
        <taxon>Myxococcia</taxon>
        <taxon>Myxococcales</taxon>
        <taxon>Cystobacterineae</taxon>
        <taxon>Archangiaceae</taxon>
        <taxon>Archangium</taxon>
    </lineage>
</organism>
<dbReference type="Proteomes" id="UP000035579">
    <property type="component" value="Chromosome"/>
</dbReference>